<dbReference type="AlphaFoldDB" id="A0A4Y2XBM7"/>
<evidence type="ECO:0000313" key="1">
    <source>
        <dbReference type="EMBL" id="GBO46549.1"/>
    </source>
</evidence>
<dbReference type="Proteomes" id="UP000499080">
    <property type="component" value="Unassembled WGS sequence"/>
</dbReference>
<evidence type="ECO:0000313" key="2">
    <source>
        <dbReference type="EMBL" id="GBO46553.1"/>
    </source>
</evidence>
<comment type="caution">
    <text evidence="1">The sequence shown here is derived from an EMBL/GenBank/DDBJ whole genome shotgun (WGS) entry which is preliminary data.</text>
</comment>
<gene>
    <name evidence="2" type="ORF">AVEN_153528_1</name>
    <name evidence="1" type="ORF">AVEN_252939_1</name>
</gene>
<sequence>MSYSTNLPKNQQLFESYVWPPHQDANSRKSFSCPTRKKSDEIDPRSGLYGGFGTVLNFIDRTVAITRGVITGLSQKCCRWKCLETIQLGWALVRSSTL</sequence>
<dbReference type="EMBL" id="BGPR01074320">
    <property type="protein sequence ID" value="GBO46549.1"/>
    <property type="molecule type" value="Genomic_DNA"/>
</dbReference>
<keyword evidence="3" id="KW-1185">Reference proteome</keyword>
<protein>
    <submittedName>
        <fullName evidence="1">Uncharacterized protein</fullName>
    </submittedName>
</protein>
<dbReference type="EMBL" id="BGPR01074327">
    <property type="protein sequence ID" value="GBO46553.1"/>
    <property type="molecule type" value="Genomic_DNA"/>
</dbReference>
<reference evidence="1 3" key="1">
    <citation type="journal article" date="2019" name="Sci. Rep.">
        <title>Orb-weaving spider Araneus ventricosus genome elucidates the spidroin gene catalogue.</title>
        <authorList>
            <person name="Kono N."/>
            <person name="Nakamura H."/>
            <person name="Ohtoshi R."/>
            <person name="Moran D.A.P."/>
            <person name="Shinohara A."/>
            <person name="Yoshida Y."/>
            <person name="Fujiwara M."/>
            <person name="Mori M."/>
            <person name="Tomita M."/>
            <person name="Arakawa K."/>
        </authorList>
    </citation>
    <scope>NUCLEOTIDE SEQUENCE [LARGE SCALE GENOMIC DNA]</scope>
</reference>
<accession>A0A4Y2XBM7</accession>
<proteinExistence type="predicted"/>
<name>A0A4Y2XBM7_ARAVE</name>
<organism evidence="1 3">
    <name type="scientific">Araneus ventricosus</name>
    <name type="common">Orbweaver spider</name>
    <name type="synonym">Epeira ventricosa</name>
    <dbReference type="NCBI Taxonomy" id="182803"/>
    <lineage>
        <taxon>Eukaryota</taxon>
        <taxon>Metazoa</taxon>
        <taxon>Ecdysozoa</taxon>
        <taxon>Arthropoda</taxon>
        <taxon>Chelicerata</taxon>
        <taxon>Arachnida</taxon>
        <taxon>Araneae</taxon>
        <taxon>Araneomorphae</taxon>
        <taxon>Entelegynae</taxon>
        <taxon>Araneoidea</taxon>
        <taxon>Araneidae</taxon>
        <taxon>Araneus</taxon>
    </lineage>
</organism>
<evidence type="ECO:0000313" key="3">
    <source>
        <dbReference type="Proteomes" id="UP000499080"/>
    </source>
</evidence>